<keyword evidence="3" id="KW-1185">Reference proteome</keyword>
<dbReference type="EMBL" id="RAQJ01000003">
    <property type="protein sequence ID" value="RKE94829.1"/>
    <property type="molecule type" value="Genomic_DNA"/>
</dbReference>
<dbReference type="InterPro" id="IPR046601">
    <property type="entry name" value="DUF6660"/>
</dbReference>
<dbReference type="Pfam" id="PF20365">
    <property type="entry name" value="DUF6660"/>
    <property type="match status" value="1"/>
</dbReference>
<evidence type="ECO:0000313" key="3">
    <source>
        <dbReference type="Proteomes" id="UP000284892"/>
    </source>
</evidence>
<keyword evidence="1" id="KW-0812">Transmembrane</keyword>
<proteinExistence type="predicted"/>
<sequence>MRYGFCNLPINLFAQPLHLIICIFATMKFLAFILAITMLALSAMPCSDGQNFEDQQHEEIGAEHNHQEDSDDSCPVTCICNCCGISITYEPLATFELLNFHKISTQLISTYQSNYRFDFHFNIWQPPQV</sequence>
<reference evidence="2 3" key="1">
    <citation type="submission" date="2018-09" db="EMBL/GenBank/DDBJ databases">
        <title>Genomic Encyclopedia of Archaeal and Bacterial Type Strains, Phase II (KMG-II): from individual species to whole genera.</title>
        <authorList>
            <person name="Goeker M."/>
        </authorList>
    </citation>
    <scope>NUCLEOTIDE SEQUENCE [LARGE SCALE GENOMIC DNA]</scope>
    <source>
        <strain evidence="2 3">DSM 26283</strain>
    </source>
</reference>
<dbReference type="Proteomes" id="UP000284892">
    <property type="component" value="Unassembled WGS sequence"/>
</dbReference>
<protein>
    <submittedName>
        <fullName evidence="2">Uncharacterized protein</fullName>
    </submittedName>
</protein>
<gene>
    <name evidence="2" type="ORF">BXY80_1842</name>
</gene>
<keyword evidence="1" id="KW-1133">Transmembrane helix</keyword>
<dbReference type="AlphaFoldDB" id="A0A420DKT8"/>
<name>A0A420DKT8_9FLAO</name>
<organism evidence="2 3">
    <name type="scientific">Ichthyenterobacterium magnum</name>
    <dbReference type="NCBI Taxonomy" id="1230530"/>
    <lineage>
        <taxon>Bacteria</taxon>
        <taxon>Pseudomonadati</taxon>
        <taxon>Bacteroidota</taxon>
        <taxon>Flavobacteriia</taxon>
        <taxon>Flavobacteriales</taxon>
        <taxon>Flavobacteriaceae</taxon>
        <taxon>Ichthyenterobacterium</taxon>
    </lineage>
</organism>
<feature type="transmembrane region" description="Helical" evidence="1">
    <location>
        <begin position="17"/>
        <end position="41"/>
    </location>
</feature>
<comment type="caution">
    <text evidence="2">The sequence shown here is derived from an EMBL/GenBank/DDBJ whole genome shotgun (WGS) entry which is preliminary data.</text>
</comment>
<accession>A0A420DKT8</accession>
<evidence type="ECO:0000256" key="1">
    <source>
        <dbReference type="SAM" id="Phobius"/>
    </source>
</evidence>
<keyword evidence="1" id="KW-0472">Membrane</keyword>
<evidence type="ECO:0000313" key="2">
    <source>
        <dbReference type="EMBL" id="RKE94829.1"/>
    </source>
</evidence>